<dbReference type="InterPro" id="IPR031052">
    <property type="entry name" value="FHY3/FAR1"/>
</dbReference>
<evidence type="ECO:0000256" key="7">
    <source>
        <dbReference type="SAM" id="MobiDB-lite"/>
    </source>
</evidence>
<keyword evidence="2 6" id="KW-0479">Metal-binding</keyword>
<dbReference type="GO" id="GO:0008270">
    <property type="term" value="F:zinc ion binding"/>
    <property type="evidence" value="ECO:0007669"/>
    <property type="project" value="UniProtKB-UniRule"/>
</dbReference>
<dbReference type="InterPro" id="IPR018289">
    <property type="entry name" value="MULE_transposase_dom"/>
</dbReference>
<sequence length="929" mass="107785">MKKLVRTPLSVSKFSHQLVTLKPNGAETQALKLYSSSGCSLPDRPQYQKYLVRRNPTGASKSFAPSKQQNFSPFPFLFFPFHSLRWMGCSEPDISSHPQEESDYNELPTSFRLDIDVQRDCRSSKDSCAERSQAVIDHEHDSPRECQSPKGSSFEKRLAVIDTEQEYQSPIPSSIDKNQVEIDCEECETPKFYSVSKFEMDVDGEEELQSPNVPCADVPGAGMAMKGEEYIYVVPHIGVEFESEDHAYNCYSRYAVLEGFSIRKDFVNKSRINGIVVSRRYTCYRQGYRPIQHNANVRKSRRETRTGCLAHMTIARQPNGKFCVTHFEPKHNHEFVAPCTTYMLPSQKRLNFAQAVEADLGDKSGIDGVPKLGMGFDAEDHAYEFYNTYAGRVGFSVRKDYVNRSKINGSVVSRRFTCFREGFRQRDKRDMNVKRPRKETRIGCLAQLVISRQPDDRYRVTHFEERHNHELVAACRVHMLRSQKRLIAAQVFEGDLVDCSNMQPESASELICKTGRDSDNHGYDPIDYKNKLPFKCMRGMREGESARLQQFFQSKQLKNPSFFYALQPDVDDQVTNVFWVDTKMAMDYGDFGDVICFDTTYRLQKDSRPFTPFIGINHHKQMLIFGAALLYDESVESYKWLFQTFLEAMSGKKPKTILTDQDALMAEAIDKVFPETLHRICVWHVYQNALKQLSYMFAGSGSFINDLSSCLFYHEDEEDFINAWKVLLDVYGLWENEWLREMFEYREKWATAYGRHIFCADIKAVLLHESFTENLRKYLKSDSDVLLLCKHLGKVINDWHYKELEGNYNMHHHLPELMGDVILLKHARNVYTPMIFELFQQEYEKCLNIIVNQCTQTGLLFEYKVSIYGQPREYMVTFDSSTETVACNCMKFEFMGVLCSHALKVLDYRNIKILPSKYILKRWSKDARV</sequence>
<comment type="function">
    <text evidence="6">Putative transcription activator involved in regulating light control of development.</text>
</comment>
<evidence type="ECO:0000313" key="9">
    <source>
        <dbReference type="EMBL" id="CAB4275377.1"/>
    </source>
</evidence>
<dbReference type="Pfam" id="PF03101">
    <property type="entry name" value="FAR1"/>
    <property type="match status" value="2"/>
</dbReference>
<accession>A0A6J5UI61</accession>
<gene>
    <name evidence="9" type="ORF">CURHAP_LOCUS24209</name>
</gene>
<evidence type="ECO:0000256" key="4">
    <source>
        <dbReference type="ARBA" id="ARBA00022833"/>
    </source>
</evidence>
<evidence type="ECO:0000256" key="6">
    <source>
        <dbReference type="RuleBase" id="RU367018"/>
    </source>
</evidence>
<name>A0A6J5UI61_PRUAR</name>
<evidence type="ECO:0000256" key="3">
    <source>
        <dbReference type="ARBA" id="ARBA00022771"/>
    </source>
</evidence>
<comment type="subcellular location">
    <subcellularLocation>
        <location evidence="6">Nucleus</location>
    </subcellularLocation>
</comment>
<organism evidence="9 10">
    <name type="scientific">Prunus armeniaca</name>
    <name type="common">Apricot</name>
    <name type="synonym">Armeniaca vulgaris</name>
    <dbReference type="NCBI Taxonomy" id="36596"/>
    <lineage>
        <taxon>Eukaryota</taxon>
        <taxon>Viridiplantae</taxon>
        <taxon>Streptophyta</taxon>
        <taxon>Embryophyta</taxon>
        <taxon>Tracheophyta</taxon>
        <taxon>Spermatophyta</taxon>
        <taxon>Magnoliopsida</taxon>
        <taxon>eudicotyledons</taxon>
        <taxon>Gunneridae</taxon>
        <taxon>Pentapetalae</taxon>
        <taxon>rosids</taxon>
        <taxon>fabids</taxon>
        <taxon>Rosales</taxon>
        <taxon>Rosaceae</taxon>
        <taxon>Amygdaloideae</taxon>
        <taxon>Amygdaleae</taxon>
        <taxon>Prunus</taxon>
    </lineage>
</organism>
<feature type="domain" description="SWIM-type" evidence="8">
    <location>
        <begin position="874"/>
        <end position="910"/>
    </location>
</feature>
<dbReference type="SMART" id="SM00575">
    <property type="entry name" value="ZnF_PMZ"/>
    <property type="match status" value="1"/>
</dbReference>
<feature type="region of interest" description="Disordered" evidence="7">
    <location>
        <begin position="132"/>
        <end position="153"/>
    </location>
</feature>
<dbReference type="GO" id="GO:0005634">
    <property type="term" value="C:nucleus"/>
    <property type="evidence" value="ECO:0007669"/>
    <property type="project" value="UniProtKB-SubCell"/>
</dbReference>
<dbReference type="GO" id="GO:0006355">
    <property type="term" value="P:regulation of DNA-templated transcription"/>
    <property type="evidence" value="ECO:0007669"/>
    <property type="project" value="UniProtKB-UniRule"/>
</dbReference>
<dbReference type="PANTHER" id="PTHR31669:SF281">
    <property type="entry name" value="PROTEIN FAR1-RELATED SEQUENCE"/>
    <property type="match status" value="1"/>
</dbReference>
<keyword evidence="6" id="KW-0539">Nucleus</keyword>
<dbReference type="PROSITE" id="PS50966">
    <property type="entry name" value="ZF_SWIM"/>
    <property type="match status" value="1"/>
</dbReference>
<evidence type="ECO:0000259" key="8">
    <source>
        <dbReference type="PROSITE" id="PS50966"/>
    </source>
</evidence>
<evidence type="ECO:0000256" key="1">
    <source>
        <dbReference type="ARBA" id="ARBA00005889"/>
    </source>
</evidence>
<dbReference type="InterPro" id="IPR004330">
    <property type="entry name" value="FAR1_DNA_bnd_dom"/>
</dbReference>
<dbReference type="PANTHER" id="PTHR31669">
    <property type="entry name" value="PROTEIN FAR1-RELATED SEQUENCE 10-RELATED"/>
    <property type="match status" value="1"/>
</dbReference>
<dbReference type="Pfam" id="PF10551">
    <property type="entry name" value="MULE"/>
    <property type="match status" value="1"/>
</dbReference>
<comment type="similarity">
    <text evidence="1 6">Belongs to the FHY3/FAR1 family.</text>
</comment>
<evidence type="ECO:0000313" key="10">
    <source>
        <dbReference type="Proteomes" id="UP000507222"/>
    </source>
</evidence>
<evidence type="ECO:0000256" key="2">
    <source>
        <dbReference type="ARBA" id="ARBA00022723"/>
    </source>
</evidence>
<keyword evidence="4 6" id="KW-0862">Zinc</keyword>
<dbReference type="AlphaFoldDB" id="A0A6J5UI61"/>
<dbReference type="InterPro" id="IPR007527">
    <property type="entry name" value="Znf_SWIM"/>
</dbReference>
<dbReference type="EMBL" id="CAEKDK010000003">
    <property type="protein sequence ID" value="CAB4275377.1"/>
    <property type="molecule type" value="Genomic_DNA"/>
</dbReference>
<proteinExistence type="inferred from homology"/>
<reference evidence="9 10" key="1">
    <citation type="submission" date="2020-05" db="EMBL/GenBank/DDBJ databases">
        <authorList>
            <person name="Campoy J."/>
            <person name="Schneeberger K."/>
            <person name="Spophaly S."/>
        </authorList>
    </citation>
    <scope>NUCLEOTIDE SEQUENCE [LARGE SCALE GENOMIC DNA]</scope>
    <source>
        <strain evidence="9">PruArmRojPasFocal</strain>
    </source>
</reference>
<evidence type="ECO:0000256" key="5">
    <source>
        <dbReference type="PROSITE-ProRule" id="PRU00325"/>
    </source>
</evidence>
<keyword evidence="3 5" id="KW-0863">Zinc-finger</keyword>
<dbReference type="Pfam" id="PF04434">
    <property type="entry name" value="SWIM"/>
    <property type="match status" value="1"/>
</dbReference>
<dbReference type="Proteomes" id="UP000507222">
    <property type="component" value="Unassembled WGS sequence"/>
</dbReference>
<protein>
    <recommendedName>
        <fullName evidence="6">Protein FAR1-RELATED SEQUENCE</fullName>
    </recommendedName>
</protein>
<dbReference type="InterPro" id="IPR006564">
    <property type="entry name" value="Znf_PMZ"/>
</dbReference>